<sequence>MGVGNRATAAELLEVSFCETNKHEDKRSSLSWIYLLYFSPFLSLSCAVHL</sequence>
<dbReference type="EMBL" id="KN818338">
    <property type="protein sequence ID" value="KIL58446.1"/>
    <property type="molecule type" value="Genomic_DNA"/>
</dbReference>
<keyword evidence="1" id="KW-0472">Membrane</keyword>
<gene>
    <name evidence="2" type="ORF">M378DRAFT_112068</name>
</gene>
<keyword evidence="3" id="KW-1185">Reference proteome</keyword>
<dbReference type="Proteomes" id="UP000054549">
    <property type="component" value="Unassembled WGS sequence"/>
</dbReference>
<organism evidence="2 3">
    <name type="scientific">Amanita muscaria (strain Koide BX008)</name>
    <dbReference type="NCBI Taxonomy" id="946122"/>
    <lineage>
        <taxon>Eukaryota</taxon>
        <taxon>Fungi</taxon>
        <taxon>Dikarya</taxon>
        <taxon>Basidiomycota</taxon>
        <taxon>Agaricomycotina</taxon>
        <taxon>Agaricomycetes</taxon>
        <taxon>Agaricomycetidae</taxon>
        <taxon>Agaricales</taxon>
        <taxon>Pluteineae</taxon>
        <taxon>Amanitaceae</taxon>
        <taxon>Amanita</taxon>
    </lineage>
</organism>
<evidence type="ECO:0000256" key="1">
    <source>
        <dbReference type="SAM" id="Phobius"/>
    </source>
</evidence>
<keyword evidence="1" id="KW-1133">Transmembrane helix</keyword>
<dbReference type="InParanoid" id="A0A0C2WP20"/>
<dbReference type="HOGENOM" id="CLU_3124648_0_0_1"/>
<proteinExistence type="predicted"/>
<keyword evidence="1" id="KW-0812">Transmembrane</keyword>
<evidence type="ECO:0000313" key="3">
    <source>
        <dbReference type="Proteomes" id="UP000054549"/>
    </source>
</evidence>
<evidence type="ECO:0000313" key="2">
    <source>
        <dbReference type="EMBL" id="KIL58446.1"/>
    </source>
</evidence>
<accession>A0A0C2WP20</accession>
<protein>
    <submittedName>
        <fullName evidence="2">Uncharacterized protein</fullName>
    </submittedName>
</protein>
<feature type="transmembrane region" description="Helical" evidence="1">
    <location>
        <begin position="31"/>
        <end position="48"/>
    </location>
</feature>
<reference evidence="2 3" key="1">
    <citation type="submission" date="2014-04" db="EMBL/GenBank/DDBJ databases">
        <title>Evolutionary Origins and Diversification of the Mycorrhizal Mutualists.</title>
        <authorList>
            <consortium name="DOE Joint Genome Institute"/>
            <consortium name="Mycorrhizal Genomics Consortium"/>
            <person name="Kohler A."/>
            <person name="Kuo A."/>
            <person name="Nagy L.G."/>
            <person name="Floudas D."/>
            <person name="Copeland A."/>
            <person name="Barry K.W."/>
            <person name="Cichocki N."/>
            <person name="Veneault-Fourrey C."/>
            <person name="LaButti K."/>
            <person name="Lindquist E.A."/>
            <person name="Lipzen A."/>
            <person name="Lundell T."/>
            <person name="Morin E."/>
            <person name="Murat C."/>
            <person name="Riley R."/>
            <person name="Ohm R."/>
            <person name="Sun H."/>
            <person name="Tunlid A."/>
            <person name="Henrissat B."/>
            <person name="Grigoriev I.V."/>
            <person name="Hibbett D.S."/>
            <person name="Martin F."/>
        </authorList>
    </citation>
    <scope>NUCLEOTIDE SEQUENCE [LARGE SCALE GENOMIC DNA]</scope>
    <source>
        <strain evidence="2 3">Koide BX008</strain>
    </source>
</reference>
<dbReference type="AlphaFoldDB" id="A0A0C2WP20"/>
<name>A0A0C2WP20_AMAMK</name>